<comment type="caution">
    <text evidence="2">The sequence shown here is derived from an EMBL/GenBank/DDBJ whole genome shotgun (WGS) entry which is preliminary data.</text>
</comment>
<dbReference type="GO" id="GO:0009306">
    <property type="term" value="P:protein secretion"/>
    <property type="evidence" value="ECO:0007669"/>
    <property type="project" value="InterPro"/>
</dbReference>
<reference evidence="2" key="1">
    <citation type="submission" date="2019-10" db="EMBL/GenBank/DDBJ databases">
        <title>Metagenomic sequencing of thiosulfate-disproportionating enrichment culture.</title>
        <authorList>
            <person name="Umezawa K."/>
            <person name="Kojima H."/>
            <person name="Fukui M."/>
        </authorList>
    </citation>
    <scope>NUCLEOTIDE SEQUENCE</scope>
    <source>
        <strain evidence="2">45J</strain>
    </source>
</reference>
<gene>
    <name evidence="2" type="ORF">A45J_1491</name>
</gene>
<evidence type="ECO:0000313" key="2">
    <source>
        <dbReference type="EMBL" id="GER93735.1"/>
    </source>
</evidence>
<dbReference type="PRINTS" id="PR00811">
    <property type="entry name" value="BCTERIALGSPD"/>
</dbReference>
<evidence type="ECO:0000259" key="1">
    <source>
        <dbReference type="Pfam" id="PF00263"/>
    </source>
</evidence>
<dbReference type="Gene3D" id="3.30.1370.130">
    <property type="match status" value="1"/>
</dbReference>
<dbReference type="EMBL" id="BLAB01000001">
    <property type="protein sequence ID" value="GER93735.1"/>
    <property type="molecule type" value="Genomic_DNA"/>
</dbReference>
<name>A0A5J4L0G8_9ZZZZ</name>
<dbReference type="InterPro" id="IPR004846">
    <property type="entry name" value="T2SS/T3SS_dom"/>
</dbReference>
<dbReference type="PANTHER" id="PTHR30332:SF17">
    <property type="entry name" value="TYPE IV PILIATION SYSTEM PROTEIN DR_0774-RELATED"/>
    <property type="match status" value="1"/>
</dbReference>
<protein>
    <submittedName>
        <fullName evidence="2">Pilus (MSHA type) biogenesis protein MshL</fullName>
    </submittedName>
</protein>
<dbReference type="InterPro" id="IPR001775">
    <property type="entry name" value="GspD/PilQ"/>
</dbReference>
<dbReference type="InterPro" id="IPR013358">
    <property type="entry name" value="Pilus_biogenesis_MshL"/>
</dbReference>
<feature type="domain" description="Type II/III secretion system secretin-like" evidence="1">
    <location>
        <begin position="382"/>
        <end position="561"/>
    </location>
</feature>
<organism evidence="2">
    <name type="scientific">hot springs metagenome</name>
    <dbReference type="NCBI Taxonomy" id="433727"/>
    <lineage>
        <taxon>unclassified sequences</taxon>
        <taxon>metagenomes</taxon>
        <taxon>ecological metagenomes</taxon>
    </lineage>
</organism>
<dbReference type="AlphaFoldDB" id="A0A5J4L0G8"/>
<sequence>MDKDRLERQVKKRQVEVKKDFFPNLSLKLNLSFLNLNLNLSLNLSFLTLTLTYFLTLTCFSCSYTDIKREIRIPEEVREIKPDRPIPSEPKIPEYTPVTEDISPVKTRIVDIVARNTPLRDVLHVIAEATGLNLVMEKGVAAETPVTLTLKNVSAEDALNTIFTSVDYFYTVKDNMLIVKAVDTRIFELGHPAIVQTYSVDVGGDILGGATGSLTAGGTTTGGTTTIKGNITQSSKSDTTAFNFWDAIEKSIANILGTTATAASSQAAPSGQSFTINRLTGTIFVTATKRNLERVEQYINTIKKVISRQVLVEAKIIEVQLSEGLKYGIDWSFVNRTMGSGEINITASGFSSVVNSENPNINIPNINMGITRGASFSTLLQALKQQGEVRTLSNPRVNIMNGQTALLSVGKNISFISKVETTTTTATGATPTTTFSVQTSNILSGIIIGIVPYINDSGEISLTITPIISDLIQLQDKTIGSGGNQTQISLPTVNLRELTTTVKVRDGQMIIIGGLISKKENLQDNKVPVLGDIPIIGEAFKNRDKSESRSELVVVLQPVLVSR</sequence>
<dbReference type="GO" id="GO:0015627">
    <property type="term" value="C:type II protein secretion system complex"/>
    <property type="evidence" value="ECO:0007669"/>
    <property type="project" value="TreeGrafter"/>
</dbReference>
<dbReference type="Pfam" id="PF00263">
    <property type="entry name" value="Secretin"/>
    <property type="match status" value="1"/>
</dbReference>
<proteinExistence type="predicted"/>
<dbReference type="PANTHER" id="PTHR30332">
    <property type="entry name" value="PROBABLE GENERAL SECRETION PATHWAY PROTEIN D"/>
    <property type="match status" value="1"/>
</dbReference>
<dbReference type="InterPro" id="IPR050810">
    <property type="entry name" value="Bact_Secretion_Sys_Channel"/>
</dbReference>
<accession>A0A5J4L0G8</accession>
<dbReference type="NCBIfam" id="TIGR02519">
    <property type="entry name" value="pilus_MshL"/>
    <property type="match status" value="1"/>
</dbReference>